<dbReference type="AlphaFoldDB" id="A0A6B2KXA2"/>
<dbReference type="InterPro" id="IPR052431">
    <property type="entry name" value="SKI2_subfamily_helicases"/>
</dbReference>
<dbReference type="PROSITE" id="PS51194">
    <property type="entry name" value="HELICASE_CTER"/>
    <property type="match status" value="1"/>
</dbReference>
<feature type="domain" description="Helicase C-terminal" evidence="4">
    <location>
        <begin position="35"/>
        <end position="217"/>
    </location>
</feature>
<dbReference type="Pfam" id="PF00271">
    <property type="entry name" value="Helicase_C"/>
    <property type="match status" value="1"/>
</dbReference>
<feature type="compositionally biased region" description="Polar residues" evidence="3">
    <location>
        <begin position="849"/>
        <end position="858"/>
    </location>
</feature>
<evidence type="ECO:0000313" key="5">
    <source>
        <dbReference type="EMBL" id="NDV29383.1"/>
    </source>
</evidence>
<accession>A0A6B2KXA2</accession>
<dbReference type="GO" id="GO:0005737">
    <property type="term" value="C:cytoplasm"/>
    <property type="evidence" value="ECO:0007669"/>
    <property type="project" value="TreeGrafter"/>
</dbReference>
<organism evidence="5">
    <name type="scientific">Arcella intermedia</name>
    <dbReference type="NCBI Taxonomy" id="1963864"/>
    <lineage>
        <taxon>Eukaryota</taxon>
        <taxon>Amoebozoa</taxon>
        <taxon>Tubulinea</taxon>
        <taxon>Elardia</taxon>
        <taxon>Arcellinida</taxon>
        <taxon>Sphaerothecina</taxon>
        <taxon>Arcellidae</taxon>
        <taxon>Arcella</taxon>
    </lineage>
</organism>
<keyword evidence="2" id="KW-0547">Nucleotide-binding</keyword>
<dbReference type="SMART" id="SM00490">
    <property type="entry name" value="HELICc"/>
    <property type="match status" value="1"/>
</dbReference>
<dbReference type="InterPro" id="IPR001650">
    <property type="entry name" value="Helicase_C-like"/>
</dbReference>
<sequence length="918" mass="105596">MCFIDEVIYTLKLMDFLPAIIFQHQRGKCIDLFNQIQCDLLGVEERRTVEKAILDYEKMEEPQLLEFHRKYEGGLKRGIGIHHAGMSKAWKFMVERLFRMRQIKLVVATATLAVGIHMPCRAAVFHEDSDHLNPSQFQQMYGRSGRRGYDNIGHVVFIGFQSARIKLLLTSKAASLVGQIDPQITTTSRLIQLYHEGRLFNKNYLPQTFNVLKKNLSNHGVYNPELENQIHKRVLLHLHLLRHYNVLTPNCKGPTILAYPLHLIDYLDPKNLFLLHLVSSSKWSKLENRSDYDLLEMLCFFSNTVKVAGNDTGGALRMDPSLVEEVNEYNRLIFHKVNEVMMVAEERMKYFATVTDVGGKLEKVNKAFEQFLRVANENTIFPVTPIPTKGVSSAVLALSGHSLVEMGNSISLLHWEESLHKYFGIHAKSFPFFLLRNEKQISDYIIRFYDGSSIKVVAEGAGIADVEVISNLREFYRFLRKFLHFVMFYEANMESTGGALLGLLSQVTQNFYYALNRVGQSKQLPNPKISNYMIPALKNQREGHWRGKRGRFDHPVRGRGTGRYGGQKNTRSYGPKYGQQNVHDEWADYTWDESHQRNDNWNSQQAGNTKRPLPPQRDDEWGDHWNSSTTNQHNMRQQPLSYNQNDEWNDNTTTTQRYDPRHQQQQPYDEWGAPSSQRDDWSGNAPKQYSQRGTYQPRQQSTDEWGGGVATTQYNNRIQQPSHNQRNQPQGRGGNRVDNSNWRVKDTKQTKQDDWGPTNAHQNTQSDGWDDWGGPTTAKQTLQDEWGGPSHVKQTPQDEWGRPSQASTKQNTQDEWGGPSNTKQNTQSDGWDDWGGPSNAKQNTEEEWGTTQGNTRQSDGWDEWGGPQQNAHRPQQAPKPRQTNQPSHPRPTNPDPRPSNRSRGANSKPQRHRGRGRF</sequence>
<protein>
    <recommendedName>
        <fullName evidence="4">Helicase C-terminal domain-containing protein</fullName>
    </recommendedName>
</protein>
<evidence type="ECO:0000256" key="1">
    <source>
        <dbReference type="ARBA" id="ARBA00022801"/>
    </source>
</evidence>
<feature type="compositionally biased region" description="Basic and acidic residues" evidence="3">
    <location>
        <begin position="743"/>
        <end position="754"/>
    </location>
</feature>
<feature type="compositionally biased region" description="Polar residues" evidence="3">
    <location>
        <begin position="710"/>
        <end position="730"/>
    </location>
</feature>
<feature type="region of interest" description="Disordered" evidence="3">
    <location>
        <begin position="540"/>
        <end position="579"/>
    </location>
</feature>
<feature type="compositionally biased region" description="Polar residues" evidence="3">
    <location>
        <begin position="685"/>
        <end position="703"/>
    </location>
</feature>
<evidence type="ECO:0000256" key="3">
    <source>
        <dbReference type="SAM" id="MobiDB-lite"/>
    </source>
</evidence>
<evidence type="ECO:0000256" key="2">
    <source>
        <dbReference type="ARBA" id="ARBA00022806"/>
    </source>
</evidence>
<feature type="region of interest" description="Disordered" evidence="3">
    <location>
        <begin position="596"/>
        <end position="918"/>
    </location>
</feature>
<reference evidence="5" key="1">
    <citation type="journal article" date="2020" name="J. Eukaryot. Microbiol.">
        <title>De novo Sequencing, Assembly and Annotation of the Transcriptome for the Free-Living Testate Amoeba Arcella intermedia.</title>
        <authorList>
            <person name="Ribeiro G.M."/>
            <person name="Porfirio-Sousa A.L."/>
            <person name="Maurer-Alcala X.X."/>
            <person name="Katz L.A."/>
            <person name="Lahr D.J.G."/>
        </authorList>
    </citation>
    <scope>NUCLEOTIDE SEQUENCE</scope>
</reference>
<feature type="compositionally biased region" description="Basic residues" evidence="3">
    <location>
        <begin position="909"/>
        <end position="918"/>
    </location>
</feature>
<dbReference type="PANTHER" id="PTHR44533">
    <property type="entry name" value="DEAD/H RNA HELICASE, PUTATIVE-RELATED"/>
    <property type="match status" value="1"/>
</dbReference>
<name>A0A6B2KXA2_9EUKA</name>
<feature type="compositionally biased region" description="Polar residues" evidence="3">
    <location>
        <begin position="804"/>
        <end position="829"/>
    </location>
</feature>
<keyword evidence="1" id="KW-0378">Hydrolase</keyword>
<evidence type="ECO:0000259" key="4">
    <source>
        <dbReference type="PROSITE" id="PS51194"/>
    </source>
</evidence>
<feature type="compositionally biased region" description="Polar residues" evidence="3">
    <location>
        <begin position="625"/>
        <end position="667"/>
    </location>
</feature>
<feature type="compositionally biased region" description="Pro residues" evidence="3">
    <location>
        <begin position="888"/>
        <end position="897"/>
    </location>
</feature>
<dbReference type="SUPFAM" id="SSF52540">
    <property type="entry name" value="P-loop containing nucleoside triphosphate hydrolases"/>
    <property type="match status" value="1"/>
</dbReference>
<keyword evidence="2" id="KW-0067">ATP-binding</keyword>
<dbReference type="EMBL" id="GIBP01000414">
    <property type="protein sequence ID" value="NDV29383.1"/>
    <property type="molecule type" value="Transcribed_RNA"/>
</dbReference>
<feature type="compositionally biased region" description="Polar residues" evidence="3">
    <location>
        <begin position="599"/>
        <end position="608"/>
    </location>
</feature>
<keyword evidence="2" id="KW-0347">Helicase</keyword>
<dbReference type="Gene3D" id="3.40.50.300">
    <property type="entry name" value="P-loop containing nucleotide triphosphate hydrolases"/>
    <property type="match status" value="1"/>
</dbReference>
<feature type="compositionally biased region" description="Basic and acidic residues" evidence="3">
    <location>
        <begin position="540"/>
        <end position="556"/>
    </location>
</feature>
<feature type="compositionally biased region" description="Polar residues" evidence="3">
    <location>
        <begin position="899"/>
        <end position="908"/>
    </location>
</feature>
<dbReference type="GO" id="GO:0016787">
    <property type="term" value="F:hydrolase activity"/>
    <property type="evidence" value="ECO:0007669"/>
    <property type="project" value="UniProtKB-KW"/>
</dbReference>
<dbReference type="GO" id="GO:0004386">
    <property type="term" value="F:helicase activity"/>
    <property type="evidence" value="ECO:0007669"/>
    <property type="project" value="UniProtKB-KW"/>
</dbReference>
<dbReference type="PANTHER" id="PTHR44533:SF4">
    <property type="entry name" value="DEAD_H RNA HELICASE, PUTATIVE-RELATED"/>
    <property type="match status" value="1"/>
</dbReference>
<proteinExistence type="predicted"/>
<dbReference type="InterPro" id="IPR027417">
    <property type="entry name" value="P-loop_NTPase"/>
</dbReference>